<keyword evidence="1" id="KW-0732">Signal</keyword>
<dbReference type="AlphaFoldDB" id="A0A328YJN8"/>
<dbReference type="OrthoDB" id="623514at2"/>
<sequence>MTKKVHSFFFFALLICMKSMGQVVLPQLVFDAEKKGPNTIYYKFHNGIQMIEIDYNNYEKARVDFEDGIRPINSIRPRNYGHNTLILRNEKGELLHQYNLRRVPFKATDFIACDQPMLTLTHLRKITSKHEAKSNYPSYGSYRYYVTENNKAGVIDTLGTPVLDVIYDGIQSYNYNYNITSYGFRDNETEVISSYTMQRNGKWGFKNDNITIEPKFEALLPLKENVLRIKKANQFGLINYKEETLLATIYSDLLYKNDFYLYTKAAIDNQDPYNTFYGIIDAHFKLKTQPIYRNLEDIIENYYPSGKYWACKTDGCGALDKNGNEISKFNYGAMPQNPYNKYYRTTAFSDGNKHYILNLDFEEIGKGYDLIYDWNNLLFTVKKGTKYGLIDLNSKVVLPCEYDAIWEESRNELGTLIKDKKYGVLTNKGIVVIPCTYNDLYFTIDNTIVATSISPNDKSNRDRKVGLLDEKGNLMSSFIYDEIETIDYGFYRVRIKDKYGILNKQGKEITPIKYDEVYHYRNGFCIAKIDFGYGYINSLGKEITHFYYEKPTDFNYDANHKLSAKVILAGTEIVIDENGHTIK</sequence>
<dbReference type="Pfam" id="PF14903">
    <property type="entry name" value="WG_beta_rep"/>
    <property type="match status" value="2"/>
</dbReference>
<organism evidence="2 3">
    <name type="scientific">Flavobacterium aciduliphilum</name>
    <dbReference type="NCBI Taxonomy" id="1101402"/>
    <lineage>
        <taxon>Bacteria</taxon>
        <taxon>Pseudomonadati</taxon>
        <taxon>Bacteroidota</taxon>
        <taxon>Flavobacteriia</taxon>
        <taxon>Flavobacteriales</taxon>
        <taxon>Flavobacteriaceae</taxon>
        <taxon>Flavobacterium</taxon>
    </lineage>
</organism>
<evidence type="ECO:0000313" key="3">
    <source>
        <dbReference type="Proteomes" id="UP000248840"/>
    </source>
</evidence>
<accession>A0A328YJN8</accession>
<dbReference type="InterPro" id="IPR032774">
    <property type="entry name" value="WG_beta_rep"/>
</dbReference>
<comment type="caution">
    <text evidence="2">The sequence shown here is derived from an EMBL/GenBank/DDBJ whole genome shotgun (WGS) entry which is preliminary data.</text>
</comment>
<evidence type="ECO:0000256" key="1">
    <source>
        <dbReference type="SAM" id="SignalP"/>
    </source>
</evidence>
<gene>
    <name evidence="2" type="ORF">CLV55_10958</name>
</gene>
<feature type="chain" id="PRO_5016267510" evidence="1">
    <location>
        <begin position="22"/>
        <end position="583"/>
    </location>
</feature>
<dbReference type="PANTHER" id="PTHR37841:SF1">
    <property type="entry name" value="DUF3298 DOMAIN-CONTAINING PROTEIN"/>
    <property type="match status" value="1"/>
</dbReference>
<protein>
    <submittedName>
        <fullName evidence="2">WG repeat protein</fullName>
    </submittedName>
</protein>
<dbReference type="EMBL" id="QLSZ01000009">
    <property type="protein sequence ID" value="RAR70807.1"/>
    <property type="molecule type" value="Genomic_DNA"/>
</dbReference>
<proteinExistence type="predicted"/>
<feature type="signal peptide" evidence="1">
    <location>
        <begin position="1"/>
        <end position="21"/>
    </location>
</feature>
<evidence type="ECO:0000313" key="2">
    <source>
        <dbReference type="EMBL" id="RAR70807.1"/>
    </source>
</evidence>
<dbReference type="Proteomes" id="UP000248840">
    <property type="component" value="Unassembled WGS sequence"/>
</dbReference>
<keyword evidence="3" id="KW-1185">Reference proteome</keyword>
<dbReference type="PANTHER" id="PTHR37841">
    <property type="entry name" value="GLR2918 PROTEIN"/>
    <property type="match status" value="1"/>
</dbReference>
<reference evidence="2 3" key="1">
    <citation type="submission" date="2018-06" db="EMBL/GenBank/DDBJ databases">
        <title>Genomic Encyclopedia of Archaeal and Bacterial Type Strains, Phase II (KMG-II): from individual species to whole genera.</title>
        <authorList>
            <person name="Goeker M."/>
        </authorList>
    </citation>
    <scope>NUCLEOTIDE SEQUENCE [LARGE SCALE GENOMIC DNA]</scope>
    <source>
        <strain evidence="2 3">DSM 25663</strain>
    </source>
</reference>
<name>A0A328YJN8_9FLAO</name>